<evidence type="ECO:0000313" key="3">
    <source>
        <dbReference type="EMBL" id="AIU74103.1"/>
    </source>
</evidence>
<organism evidence="3 4">
    <name type="scientific">Hafnia alvei FB1</name>
    <dbReference type="NCBI Taxonomy" id="1453496"/>
    <lineage>
        <taxon>Bacteria</taxon>
        <taxon>Pseudomonadati</taxon>
        <taxon>Pseudomonadota</taxon>
        <taxon>Gammaproteobacteria</taxon>
        <taxon>Enterobacterales</taxon>
        <taxon>Hafniaceae</taxon>
        <taxon>Hafnia</taxon>
    </lineage>
</organism>
<dbReference type="KEGG" id="hav:AT03_18020"/>
<sequence>MSISQGDKLALIRDSERLTKQQLVDLVGLNYTTYHGYERDKSRMTLDSAIKIFGHPRFHKYQDWFMYDRTDPSRGQIAPALAHNGPEKTQSDHSEKQTG</sequence>
<name>A0A097R5V0_HAFAL</name>
<dbReference type="AlphaFoldDB" id="A0A097R5V0"/>
<gene>
    <name evidence="3" type="ORF">AT03_18020</name>
</gene>
<dbReference type="SUPFAM" id="SSF47413">
    <property type="entry name" value="lambda repressor-like DNA-binding domains"/>
    <property type="match status" value="1"/>
</dbReference>
<dbReference type="Gene3D" id="1.10.260.40">
    <property type="entry name" value="lambda repressor-like DNA-binding domains"/>
    <property type="match status" value="1"/>
</dbReference>
<evidence type="ECO:0000313" key="4">
    <source>
        <dbReference type="Proteomes" id="UP000029986"/>
    </source>
</evidence>
<accession>A0A097R5V0</accession>
<dbReference type="eggNOG" id="COG1396">
    <property type="taxonomic scope" value="Bacteria"/>
</dbReference>
<proteinExistence type="predicted"/>
<evidence type="ECO:0000259" key="2">
    <source>
        <dbReference type="PROSITE" id="PS50943"/>
    </source>
</evidence>
<dbReference type="Proteomes" id="UP000029986">
    <property type="component" value="Chromosome"/>
</dbReference>
<dbReference type="EMBL" id="CP009706">
    <property type="protein sequence ID" value="AIU74103.1"/>
    <property type="molecule type" value="Genomic_DNA"/>
</dbReference>
<dbReference type="HOGENOM" id="CLU_139664_0_0_6"/>
<dbReference type="GO" id="GO:0003677">
    <property type="term" value="F:DNA binding"/>
    <property type="evidence" value="ECO:0007669"/>
    <property type="project" value="InterPro"/>
</dbReference>
<protein>
    <submittedName>
        <fullName evidence="3">XRE family transcriptional regulator</fullName>
    </submittedName>
</protein>
<dbReference type="RefSeq" id="WP_025800329.1">
    <property type="nucleotide sequence ID" value="NZ_CP009706.1"/>
</dbReference>
<reference evidence="3 4" key="1">
    <citation type="journal article" date="2014" name="Gut Pathog.">
        <title>Gene clusters of Hafnia alvei strain FB1 important in survival and pathogenesis: a draft genome perspective.</title>
        <authorList>
            <person name="Tan J.Y."/>
            <person name="Yin W.F."/>
            <person name="Chan K.G."/>
        </authorList>
    </citation>
    <scope>NUCLEOTIDE SEQUENCE [LARGE SCALE GENOMIC DNA]</scope>
    <source>
        <strain evidence="3 4">FB1</strain>
    </source>
</reference>
<evidence type="ECO:0000256" key="1">
    <source>
        <dbReference type="SAM" id="MobiDB-lite"/>
    </source>
</evidence>
<feature type="domain" description="HTH cro/C1-type" evidence="2">
    <location>
        <begin position="9"/>
        <end position="52"/>
    </location>
</feature>
<feature type="compositionally biased region" description="Basic and acidic residues" evidence="1">
    <location>
        <begin position="85"/>
        <end position="99"/>
    </location>
</feature>
<keyword evidence="4" id="KW-1185">Reference proteome</keyword>
<dbReference type="PATRIC" id="fig|1453496.5.peg.3708"/>
<dbReference type="InterPro" id="IPR010982">
    <property type="entry name" value="Lambda_DNA-bd_dom_sf"/>
</dbReference>
<dbReference type="InterPro" id="IPR001387">
    <property type="entry name" value="Cro/C1-type_HTH"/>
</dbReference>
<feature type="region of interest" description="Disordered" evidence="1">
    <location>
        <begin position="75"/>
        <end position="99"/>
    </location>
</feature>
<dbReference type="PROSITE" id="PS50943">
    <property type="entry name" value="HTH_CROC1"/>
    <property type="match status" value="1"/>
</dbReference>